<organism evidence="9 10">
    <name type="scientific">Prototheca wickerhamii</name>
    <dbReference type="NCBI Taxonomy" id="3111"/>
    <lineage>
        <taxon>Eukaryota</taxon>
        <taxon>Viridiplantae</taxon>
        <taxon>Chlorophyta</taxon>
        <taxon>core chlorophytes</taxon>
        <taxon>Trebouxiophyceae</taxon>
        <taxon>Chlorellales</taxon>
        <taxon>Chlorellaceae</taxon>
        <taxon>Prototheca</taxon>
    </lineage>
</organism>
<evidence type="ECO:0000256" key="1">
    <source>
        <dbReference type="ARBA" id="ARBA00004167"/>
    </source>
</evidence>
<dbReference type="PANTHER" id="PTHR31485:SF4">
    <property type="entry name" value="HYDROXYPROLINE O-ARABINOSYLTRANSFERASE RDN1"/>
    <property type="match status" value="1"/>
</dbReference>
<evidence type="ECO:0000256" key="2">
    <source>
        <dbReference type="ARBA" id="ARBA00022676"/>
    </source>
</evidence>
<feature type="domain" description="Hydroxyproline O-arabinosyltransferase-like" evidence="8">
    <location>
        <begin position="127"/>
        <end position="423"/>
    </location>
</feature>
<dbReference type="Pfam" id="PF23452">
    <property type="entry name" value="HPAT"/>
    <property type="match status" value="1"/>
</dbReference>
<feature type="compositionally biased region" description="Basic and acidic residues" evidence="7">
    <location>
        <begin position="64"/>
        <end position="75"/>
    </location>
</feature>
<dbReference type="GO" id="GO:0016020">
    <property type="term" value="C:membrane"/>
    <property type="evidence" value="ECO:0007669"/>
    <property type="project" value="UniProtKB-SubCell"/>
</dbReference>
<keyword evidence="3" id="KW-0808">Transferase</keyword>
<accession>A0AAD9IKT4</accession>
<keyword evidence="6" id="KW-0472">Membrane</keyword>
<keyword evidence="5" id="KW-1133">Transmembrane helix</keyword>
<name>A0AAD9IKT4_PROWI</name>
<keyword evidence="4" id="KW-0812">Transmembrane</keyword>
<sequence>MARPRVPGARSKHNKFHNVIAGTVVLAVLLGTLSFVPRGLADAELPTEKAPPADEEPVSVEAPPVKEEESAVDEKNRPALTVDTVASTGGHPGAPPLATVSAEPWMAQPAPDAGIPGLVAPAGSEKYHVIVSTNQGTYTQWQSRVCYYWYRKMKALYPDSAMGGFTRLLHSGHPDELMEEIPTVVVDPMPPWVAEIARGYVVLERPLAFQQWIRKYAHTIPEPYILMGEPDHIFILPPPLWATPTSPAAYNFFYIEPKQNEKIINRFNPNNVPIDQFDPIGNSPVMIHKDQFASFVDLWVNTSLAIKQDKEADKEFGWVQEMYAYSIASATAAGGPIRHQLKTQFMAQPPWDDRPTRENGEHIYIIHFTYGNDFDVEGKFTPGKMVYYPSSNFPQPARKCNNTMVRRLISSITEAAHSLPDWEAHTQKAEGTR</sequence>
<gene>
    <name evidence="9" type="ORF">QBZ16_003905</name>
</gene>
<dbReference type="InterPro" id="IPR056508">
    <property type="entry name" value="HPAT-like"/>
</dbReference>
<comment type="caution">
    <text evidence="9">The sequence shown here is derived from an EMBL/GenBank/DDBJ whole genome shotgun (WGS) entry which is preliminary data.</text>
</comment>
<dbReference type="InterPro" id="IPR044845">
    <property type="entry name" value="HPAT/SRGT1-like"/>
</dbReference>
<evidence type="ECO:0000313" key="9">
    <source>
        <dbReference type="EMBL" id="KAK2078037.1"/>
    </source>
</evidence>
<dbReference type="AlphaFoldDB" id="A0AAD9IKT4"/>
<evidence type="ECO:0000259" key="8">
    <source>
        <dbReference type="Pfam" id="PF23452"/>
    </source>
</evidence>
<evidence type="ECO:0000256" key="4">
    <source>
        <dbReference type="ARBA" id="ARBA00022692"/>
    </source>
</evidence>
<reference evidence="9" key="1">
    <citation type="submission" date="2021-01" db="EMBL/GenBank/DDBJ databases">
        <authorList>
            <person name="Eckstrom K.M.E."/>
        </authorList>
    </citation>
    <scope>NUCLEOTIDE SEQUENCE</scope>
    <source>
        <strain evidence="9">UVCC 0001</strain>
    </source>
</reference>
<evidence type="ECO:0000256" key="6">
    <source>
        <dbReference type="ARBA" id="ARBA00023136"/>
    </source>
</evidence>
<dbReference type="Proteomes" id="UP001255856">
    <property type="component" value="Unassembled WGS sequence"/>
</dbReference>
<evidence type="ECO:0000313" key="10">
    <source>
        <dbReference type="Proteomes" id="UP001255856"/>
    </source>
</evidence>
<evidence type="ECO:0000256" key="7">
    <source>
        <dbReference type="SAM" id="MobiDB-lite"/>
    </source>
</evidence>
<dbReference type="PANTHER" id="PTHR31485">
    <property type="entry name" value="PEPTIDYL SERINE ALPHA-GALACTOSYLTRANSFERASE"/>
    <property type="match status" value="1"/>
</dbReference>
<evidence type="ECO:0000256" key="3">
    <source>
        <dbReference type="ARBA" id="ARBA00022679"/>
    </source>
</evidence>
<dbReference type="EMBL" id="JASFZW010000005">
    <property type="protein sequence ID" value="KAK2078037.1"/>
    <property type="molecule type" value="Genomic_DNA"/>
</dbReference>
<proteinExistence type="predicted"/>
<comment type="subcellular location">
    <subcellularLocation>
        <location evidence="1">Membrane</location>
        <topology evidence="1">Single-pass membrane protein</topology>
    </subcellularLocation>
</comment>
<protein>
    <recommendedName>
        <fullName evidence="8">Hydroxyproline O-arabinosyltransferase-like domain-containing protein</fullName>
    </recommendedName>
</protein>
<keyword evidence="10" id="KW-1185">Reference proteome</keyword>
<evidence type="ECO:0000256" key="5">
    <source>
        <dbReference type="ARBA" id="ARBA00022989"/>
    </source>
</evidence>
<feature type="region of interest" description="Disordered" evidence="7">
    <location>
        <begin position="46"/>
        <end position="75"/>
    </location>
</feature>
<dbReference type="GO" id="GO:0016757">
    <property type="term" value="F:glycosyltransferase activity"/>
    <property type="evidence" value="ECO:0007669"/>
    <property type="project" value="UniProtKB-KW"/>
</dbReference>
<keyword evidence="2" id="KW-0328">Glycosyltransferase</keyword>